<dbReference type="Proteomes" id="UP000053890">
    <property type="component" value="Unassembled WGS sequence"/>
</dbReference>
<evidence type="ECO:0000256" key="8">
    <source>
        <dbReference type="ARBA" id="ARBA00023239"/>
    </source>
</evidence>
<accession>A0A0P9F8S3</accession>
<evidence type="ECO:0000256" key="5">
    <source>
        <dbReference type="ARBA" id="ARBA00022723"/>
    </source>
</evidence>
<reference evidence="9 10" key="1">
    <citation type="journal article" date="2015" name="Front. Microbiol.">
        <title>Genome sequence of the plant growth promoting endophytic yeast Rhodotorula graminis WP1.</title>
        <authorList>
            <person name="Firrincieli A."/>
            <person name="Otillar R."/>
            <person name="Salamov A."/>
            <person name="Schmutz J."/>
            <person name="Khan Z."/>
            <person name="Redman R.S."/>
            <person name="Fleck N.D."/>
            <person name="Lindquist E."/>
            <person name="Grigoriev I.V."/>
            <person name="Doty S.L."/>
        </authorList>
    </citation>
    <scope>NUCLEOTIDE SEQUENCE [LARGE SCALE GENOMIC DNA]</scope>
    <source>
        <strain evidence="9 10">WP1</strain>
    </source>
</reference>
<dbReference type="EC" id="4.2.3.12" evidence="4"/>
<dbReference type="PANTHER" id="PTHR12589:SF7">
    <property type="entry name" value="6-PYRUVOYL TETRAHYDROBIOPTERIN SYNTHASE"/>
    <property type="match status" value="1"/>
</dbReference>
<evidence type="ECO:0000313" key="9">
    <source>
        <dbReference type="EMBL" id="KPV72048.1"/>
    </source>
</evidence>
<protein>
    <recommendedName>
        <fullName evidence="4">6-pyruvoyltetrahydropterin synthase</fullName>
        <ecNumber evidence="4">4.2.3.12</ecNumber>
    </recommendedName>
</protein>
<keyword evidence="5" id="KW-0479">Metal-binding</keyword>
<dbReference type="SUPFAM" id="SSF55620">
    <property type="entry name" value="Tetrahydrobiopterin biosynthesis enzymes-like"/>
    <property type="match status" value="1"/>
</dbReference>
<dbReference type="Gene3D" id="3.30.479.10">
    <property type="entry name" value="6-pyruvoyl tetrahydropterin synthase/QueD"/>
    <property type="match status" value="1"/>
</dbReference>
<keyword evidence="10" id="KW-1185">Reference proteome</keyword>
<dbReference type="GO" id="GO:0003874">
    <property type="term" value="F:6-pyruvoyltetrahydropterin synthase activity"/>
    <property type="evidence" value="ECO:0007669"/>
    <property type="project" value="UniProtKB-EC"/>
</dbReference>
<sequence>MQDSTDWSTSSMLDYQFAPAAFDQPPPDTAPVEEQAPLVTIVQCASINVVHRLSSGLLTEEKNLQRYGRMAMSLHGHTLSFEVTFRGPVLRATGQMPGTGPLEDVMAMAVHEVLHNRNLDTDVPFFLSRPSTLENIALFVWRNLSVILSALPQNTCQVSVETTPCPRATTGPRAMSKIRVVYSGEMTTTTPSG</sequence>
<dbReference type="GeneID" id="28978679"/>
<dbReference type="UniPathway" id="UPA00849">
    <property type="reaction ID" value="UER00819"/>
</dbReference>
<proteinExistence type="inferred from homology"/>
<dbReference type="RefSeq" id="XP_018268097.1">
    <property type="nucleotide sequence ID" value="XM_018418231.1"/>
</dbReference>
<dbReference type="OMA" id="MAMAVHE"/>
<dbReference type="AlphaFoldDB" id="A0A0P9F8S3"/>
<evidence type="ECO:0000256" key="6">
    <source>
        <dbReference type="ARBA" id="ARBA00022833"/>
    </source>
</evidence>
<dbReference type="STRING" id="578459.A0A0P9F8S3"/>
<dbReference type="EMBL" id="KQ474089">
    <property type="protein sequence ID" value="KPV72048.1"/>
    <property type="molecule type" value="Genomic_DNA"/>
</dbReference>
<evidence type="ECO:0000256" key="7">
    <source>
        <dbReference type="ARBA" id="ARBA00023007"/>
    </source>
</evidence>
<evidence type="ECO:0000313" key="10">
    <source>
        <dbReference type="Proteomes" id="UP000053890"/>
    </source>
</evidence>
<evidence type="ECO:0000256" key="3">
    <source>
        <dbReference type="ARBA" id="ARBA00009164"/>
    </source>
</evidence>
<keyword evidence="8" id="KW-0456">Lyase</keyword>
<evidence type="ECO:0000256" key="1">
    <source>
        <dbReference type="ARBA" id="ARBA00001947"/>
    </source>
</evidence>
<evidence type="ECO:0000256" key="4">
    <source>
        <dbReference type="ARBA" id="ARBA00013100"/>
    </source>
</evidence>
<name>A0A0P9F8S3_RHOGW</name>
<dbReference type="OrthoDB" id="14045at2759"/>
<comment type="pathway">
    <text evidence="2">Cofactor biosynthesis; tetrahydrobiopterin biosynthesis; tetrahydrobiopterin from 7,8-dihydroneopterin triphosphate: step 1/3.</text>
</comment>
<organism evidence="9 10">
    <name type="scientific">Rhodotorula graminis (strain WP1)</name>
    <dbReference type="NCBI Taxonomy" id="578459"/>
    <lineage>
        <taxon>Eukaryota</taxon>
        <taxon>Fungi</taxon>
        <taxon>Dikarya</taxon>
        <taxon>Basidiomycota</taxon>
        <taxon>Pucciniomycotina</taxon>
        <taxon>Microbotryomycetes</taxon>
        <taxon>Sporidiobolales</taxon>
        <taxon>Sporidiobolaceae</taxon>
        <taxon>Rhodotorula</taxon>
    </lineage>
</organism>
<gene>
    <name evidence="9" type="ORF">RHOBADRAFT_56180</name>
</gene>
<dbReference type="GO" id="GO:0006729">
    <property type="term" value="P:tetrahydrobiopterin biosynthetic process"/>
    <property type="evidence" value="ECO:0007669"/>
    <property type="project" value="UniProtKB-UniPathway"/>
</dbReference>
<comment type="similarity">
    <text evidence="3">Belongs to the PTPS family.</text>
</comment>
<dbReference type="GO" id="GO:0046872">
    <property type="term" value="F:metal ion binding"/>
    <property type="evidence" value="ECO:0007669"/>
    <property type="project" value="UniProtKB-KW"/>
</dbReference>
<dbReference type="GO" id="GO:0005739">
    <property type="term" value="C:mitochondrion"/>
    <property type="evidence" value="ECO:0007669"/>
    <property type="project" value="TreeGrafter"/>
</dbReference>
<dbReference type="InterPro" id="IPR038418">
    <property type="entry name" value="6-PTP_synth/QueD_sf"/>
</dbReference>
<dbReference type="Pfam" id="PF01242">
    <property type="entry name" value="PTPS"/>
    <property type="match status" value="1"/>
</dbReference>
<keyword evidence="6" id="KW-0862">Zinc</keyword>
<dbReference type="InterPro" id="IPR007115">
    <property type="entry name" value="6-PTP_synth/QueD"/>
</dbReference>
<comment type="cofactor">
    <cofactor evidence="1">
        <name>Zn(2+)</name>
        <dbReference type="ChEBI" id="CHEBI:29105"/>
    </cofactor>
</comment>
<keyword evidence="7" id="KW-0783">Tetrahydrobiopterin biosynthesis</keyword>
<dbReference type="PANTHER" id="PTHR12589">
    <property type="entry name" value="PYRUVOYL TETRAHYDROBIOPTERIN SYNTHASE"/>
    <property type="match status" value="1"/>
</dbReference>
<evidence type="ECO:0000256" key="2">
    <source>
        <dbReference type="ARBA" id="ARBA00005126"/>
    </source>
</evidence>